<organism evidence="15">
    <name type="scientific">Leptocylindrus danicus</name>
    <dbReference type="NCBI Taxonomy" id="163516"/>
    <lineage>
        <taxon>Eukaryota</taxon>
        <taxon>Sar</taxon>
        <taxon>Stramenopiles</taxon>
        <taxon>Ochrophyta</taxon>
        <taxon>Bacillariophyta</taxon>
        <taxon>Coscinodiscophyceae</taxon>
        <taxon>Chaetocerotophycidae</taxon>
        <taxon>Leptocylindrales</taxon>
        <taxon>Leptocylindraceae</taxon>
        <taxon>Leptocylindrus</taxon>
    </lineage>
</organism>
<evidence type="ECO:0000313" key="15">
    <source>
        <dbReference type="EMBL" id="CAD9601273.1"/>
    </source>
</evidence>
<protein>
    <recommendedName>
        <fullName evidence="16">CCR4-NOT transcription complex subunit 3</fullName>
    </recommendedName>
</protein>
<feature type="compositionally biased region" description="Basic and acidic residues" evidence="12">
    <location>
        <begin position="348"/>
        <end position="361"/>
    </location>
</feature>
<keyword evidence="5 10" id="KW-0678">Repressor</keyword>
<keyword evidence="11" id="KW-0175">Coiled coil</keyword>
<evidence type="ECO:0000256" key="1">
    <source>
        <dbReference type="ARBA" id="ARBA00004123"/>
    </source>
</evidence>
<dbReference type="AlphaFoldDB" id="A0A7S2PIB4"/>
<evidence type="ECO:0000256" key="8">
    <source>
        <dbReference type="ARBA" id="ARBA00023163"/>
    </source>
</evidence>
<evidence type="ECO:0000256" key="11">
    <source>
        <dbReference type="SAM" id="Coils"/>
    </source>
</evidence>
<gene>
    <name evidence="15" type="ORF">LDAN0321_LOCUS16771</name>
</gene>
<name>A0A7S2PIB4_9STRA</name>
<dbReference type="GO" id="GO:0006355">
    <property type="term" value="P:regulation of DNA-templated transcription"/>
    <property type="evidence" value="ECO:0007669"/>
    <property type="project" value="InterPro"/>
</dbReference>
<feature type="coiled-coil region" evidence="11">
    <location>
        <begin position="34"/>
        <end position="61"/>
    </location>
</feature>
<dbReference type="InterPro" id="IPR007282">
    <property type="entry name" value="NOT2/3/5_C"/>
</dbReference>
<dbReference type="InterPro" id="IPR038635">
    <property type="entry name" value="CCR4-NOT_su2/3/5_C_sf"/>
</dbReference>
<feature type="compositionally biased region" description="Polar residues" evidence="12">
    <location>
        <begin position="478"/>
        <end position="512"/>
    </location>
</feature>
<evidence type="ECO:0000256" key="2">
    <source>
        <dbReference type="ARBA" id="ARBA00004496"/>
    </source>
</evidence>
<feature type="domain" description="NOT2/NOT3/NOT5 C-terminal" evidence="14">
    <location>
        <begin position="525"/>
        <end position="652"/>
    </location>
</feature>
<proteinExistence type="inferred from homology"/>
<evidence type="ECO:0000256" key="5">
    <source>
        <dbReference type="ARBA" id="ARBA00022491"/>
    </source>
</evidence>
<evidence type="ECO:0000256" key="4">
    <source>
        <dbReference type="ARBA" id="ARBA00022490"/>
    </source>
</evidence>
<evidence type="ECO:0000256" key="12">
    <source>
        <dbReference type="SAM" id="MobiDB-lite"/>
    </source>
</evidence>
<dbReference type="InterPro" id="IPR007207">
    <property type="entry name" value="Not_N"/>
</dbReference>
<evidence type="ECO:0008006" key="16">
    <source>
        <dbReference type="Google" id="ProtNLM"/>
    </source>
</evidence>
<dbReference type="Pfam" id="PF04065">
    <property type="entry name" value="Not3"/>
    <property type="match status" value="1"/>
</dbReference>
<keyword evidence="4 10" id="KW-0963">Cytoplasm</keyword>
<evidence type="ECO:0000256" key="6">
    <source>
        <dbReference type="ARBA" id="ARBA00022553"/>
    </source>
</evidence>
<dbReference type="Gene3D" id="2.30.30.1020">
    <property type="entry name" value="CCR4-NOT complex subunit 2/3/5, C-terminal domain"/>
    <property type="match status" value="1"/>
</dbReference>
<dbReference type="GO" id="GO:0030015">
    <property type="term" value="C:CCR4-NOT core complex"/>
    <property type="evidence" value="ECO:0007669"/>
    <property type="project" value="UniProtKB-UniRule"/>
</dbReference>
<comment type="subcellular location">
    <subcellularLocation>
        <location evidence="2 10">Cytoplasm</location>
    </subcellularLocation>
    <subcellularLocation>
        <location evidence="1 10">Nucleus</location>
    </subcellularLocation>
</comment>
<evidence type="ECO:0000259" key="13">
    <source>
        <dbReference type="Pfam" id="PF04065"/>
    </source>
</evidence>
<dbReference type="PANTHER" id="PTHR23326">
    <property type="entry name" value="CCR4 NOT-RELATED"/>
    <property type="match status" value="1"/>
</dbReference>
<feature type="compositionally biased region" description="Low complexity" evidence="12">
    <location>
        <begin position="363"/>
        <end position="477"/>
    </location>
</feature>
<sequence>MSGARKLQTEIDRVMKKVDEGVLLFDDIWEKVYNAEQQNQKEKHEMDLKKEIKKLQRLRDQIKSWIGSSDVKDKDPLIDARKRIETKMEQFKICEKETKTKTYSKEGLLRQEKLDPREEEKQKTTTWIQAMIDQMQALIDECDLEIERLSSGKGKKTNRHKIEDLNVVMTNHKFHITKLEGIMRLVNNDRLEVDVVNDLQEDLEVYIESHEDDDYMMCYDEEMFYEQLGLEDMDVVTVDRVTNVDKSSSKKSKDDDSSAHSGSAKGSKDSRESKKKKSSSSTPMIPLTIGRATVRSSSKSSTTDKDEKELKSSAVTTPTKASNTGIPTPVSAHKTPQPPAGASMASILKRETEMKEKERQVKAAQQAALQQQQQQQQQQQLLREQQARAQQEQLRQKQAQLQRQQEAMRLQQQQQEALKRQQQMQEQQARQAKEVAVAQQQAQLQQQAAQRGPSGPGALESLLTSGLGSLSLGTNTTQDPTSAGSNASSPLHSATTAVSQPSQQVPVPTNASYDPSSYMGLLNDSFLHCPSLADSERQRTYVPSNPYPVPSSYPNAPSPIFENPAIFEKLGTDCLFFIFYYAQGTYQQYLAARQLKKQNWRYHKKYMTWFQRHEEPKITTDEYEQGTYVYFDYETGWCKRLKSDFRFEYSFLEDSLV</sequence>
<accession>A0A7S2PIB4</accession>
<dbReference type="GO" id="GO:0005634">
    <property type="term" value="C:nucleus"/>
    <property type="evidence" value="ECO:0007669"/>
    <property type="project" value="UniProtKB-SubCell"/>
</dbReference>
<feature type="compositionally biased region" description="Polar residues" evidence="12">
    <location>
        <begin position="313"/>
        <end position="326"/>
    </location>
</feature>
<keyword evidence="6" id="KW-0597">Phosphoprotein</keyword>
<evidence type="ECO:0000256" key="7">
    <source>
        <dbReference type="ARBA" id="ARBA00023015"/>
    </source>
</evidence>
<dbReference type="Pfam" id="PF04153">
    <property type="entry name" value="NOT2_3_5_C"/>
    <property type="match status" value="1"/>
</dbReference>
<evidence type="ECO:0000256" key="10">
    <source>
        <dbReference type="PIRNR" id="PIRNR005290"/>
    </source>
</evidence>
<dbReference type="InterPro" id="IPR012270">
    <property type="entry name" value="CCR4-NOT_su3/5"/>
</dbReference>
<dbReference type="InterPro" id="IPR040168">
    <property type="entry name" value="Not2/3/5"/>
</dbReference>
<evidence type="ECO:0000259" key="14">
    <source>
        <dbReference type="Pfam" id="PF04153"/>
    </source>
</evidence>
<dbReference type="GO" id="GO:0000932">
    <property type="term" value="C:P-body"/>
    <property type="evidence" value="ECO:0007669"/>
    <property type="project" value="UniProtKB-UniRule"/>
</dbReference>
<dbReference type="PIRSF" id="PIRSF005290">
    <property type="entry name" value="NOT_su_3_5"/>
    <property type="match status" value="1"/>
</dbReference>
<comment type="similarity">
    <text evidence="3 10">Belongs to the CNOT2/3/5 family.</text>
</comment>
<reference evidence="15" key="1">
    <citation type="submission" date="2021-01" db="EMBL/GenBank/DDBJ databases">
        <authorList>
            <person name="Corre E."/>
            <person name="Pelletier E."/>
            <person name="Niang G."/>
            <person name="Scheremetjew M."/>
            <person name="Finn R."/>
            <person name="Kale V."/>
            <person name="Holt S."/>
            <person name="Cochrane G."/>
            <person name="Meng A."/>
            <person name="Brown T."/>
            <person name="Cohen L."/>
        </authorList>
    </citation>
    <scope>NUCLEOTIDE SEQUENCE</scope>
    <source>
        <strain evidence="15">B650</strain>
    </source>
</reference>
<feature type="domain" description="CCR4-Not complex component Not N-terminal" evidence="13">
    <location>
        <begin position="4"/>
        <end position="230"/>
    </location>
</feature>
<keyword evidence="8 10" id="KW-0804">Transcription</keyword>
<keyword evidence="9 10" id="KW-0539">Nucleus</keyword>
<dbReference type="EMBL" id="HBGY01027048">
    <property type="protein sequence ID" value="CAD9601273.1"/>
    <property type="molecule type" value="Transcribed_RNA"/>
</dbReference>
<evidence type="ECO:0000256" key="3">
    <source>
        <dbReference type="ARBA" id="ARBA00007682"/>
    </source>
</evidence>
<keyword evidence="7 10" id="KW-0805">Transcription regulation</keyword>
<feature type="compositionally biased region" description="Basic and acidic residues" evidence="12">
    <location>
        <begin position="247"/>
        <end position="258"/>
    </location>
</feature>
<feature type="region of interest" description="Disordered" evidence="12">
    <location>
        <begin position="244"/>
        <end position="512"/>
    </location>
</feature>
<evidence type="ECO:0000256" key="9">
    <source>
        <dbReference type="ARBA" id="ARBA00023242"/>
    </source>
</evidence>
<feature type="compositionally biased region" description="Basic and acidic residues" evidence="12">
    <location>
        <begin position="302"/>
        <end position="311"/>
    </location>
</feature>